<evidence type="ECO:0000313" key="2">
    <source>
        <dbReference type="EMBL" id="MDA7027484.1"/>
    </source>
</evidence>
<feature type="compositionally biased region" description="Polar residues" evidence="1">
    <location>
        <begin position="1"/>
        <end position="19"/>
    </location>
</feature>
<dbReference type="Proteomes" id="UP001211894">
    <property type="component" value="Unassembled WGS sequence"/>
</dbReference>
<keyword evidence="2" id="KW-0946">Virion</keyword>
<proteinExistence type="predicted"/>
<gene>
    <name evidence="2" type="ORF">PJ311_12895</name>
</gene>
<evidence type="ECO:0000256" key="1">
    <source>
        <dbReference type="SAM" id="MobiDB-lite"/>
    </source>
</evidence>
<dbReference type="EMBL" id="JAQKAB010000008">
    <property type="protein sequence ID" value="MDA7027484.1"/>
    <property type="molecule type" value="Genomic_DNA"/>
</dbReference>
<reference evidence="2 3" key="1">
    <citation type="submission" date="2023-01" db="EMBL/GenBank/DDBJ databases">
        <title>Bacillus changyiensis sp. nov., isolated from a coastal deposit.</title>
        <authorList>
            <person name="Xiao G."/>
            <person name="Lai Q."/>
            <person name="Hu Z."/>
            <person name="Shao Z."/>
        </authorList>
    </citation>
    <scope>NUCLEOTIDE SEQUENCE [LARGE SCALE GENOMIC DNA]</scope>
    <source>
        <strain evidence="2 3">CLL-7-23</strain>
    </source>
</reference>
<sequence length="110" mass="13109">MNQQKISNQETPVPNTSAMNDRDFVNELLTTEKYITSSYSTALNELSHDALYQRIQPLFHEAQNTQRRLYELMFQYGWYKIEAEDAMKIEQTYQQFQSTLQNQSPYQNNQ</sequence>
<keyword evidence="3" id="KW-1185">Reference proteome</keyword>
<comment type="caution">
    <text evidence="2">The sequence shown here is derived from an EMBL/GenBank/DDBJ whole genome shotgun (WGS) entry which is preliminary data.</text>
</comment>
<evidence type="ECO:0000313" key="3">
    <source>
        <dbReference type="Proteomes" id="UP001211894"/>
    </source>
</evidence>
<keyword evidence="2" id="KW-0167">Capsid protein</keyword>
<feature type="region of interest" description="Disordered" evidence="1">
    <location>
        <begin position="1"/>
        <end position="20"/>
    </location>
</feature>
<protein>
    <submittedName>
        <fullName evidence="2">Spore coat protein</fullName>
    </submittedName>
</protein>
<dbReference type="RefSeq" id="WP_271341324.1">
    <property type="nucleotide sequence ID" value="NZ_JAQKAB010000008.1"/>
</dbReference>
<dbReference type="InterPro" id="IPR012851">
    <property type="entry name" value="Spore_coat_CotF-like"/>
</dbReference>
<organism evidence="2 3">
    <name type="scientific">Bacillus changyiensis</name>
    <dbReference type="NCBI Taxonomy" id="3004103"/>
    <lineage>
        <taxon>Bacteria</taxon>
        <taxon>Bacillati</taxon>
        <taxon>Bacillota</taxon>
        <taxon>Bacilli</taxon>
        <taxon>Bacillales</taxon>
        <taxon>Bacillaceae</taxon>
        <taxon>Bacillus</taxon>
    </lineage>
</organism>
<dbReference type="Pfam" id="PF07875">
    <property type="entry name" value="Coat_F"/>
    <property type="match status" value="1"/>
</dbReference>
<accession>A0ABT4X5A9</accession>
<name>A0ABT4X5A9_9BACI</name>